<keyword evidence="2" id="KW-1185">Reference proteome</keyword>
<evidence type="ECO:0000313" key="1">
    <source>
        <dbReference type="EMBL" id="RAH70243.1"/>
    </source>
</evidence>
<evidence type="ECO:0000313" key="2">
    <source>
        <dbReference type="Proteomes" id="UP000249661"/>
    </source>
</evidence>
<accession>A0ACD1H9Y8</accession>
<name>A0ACD1H9Y8_9EURO</name>
<organism evidence="1 2">
    <name type="scientific">Aspergillus aculeatinus CBS 121060</name>
    <dbReference type="NCBI Taxonomy" id="1448322"/>
    <lineage>
        <taxon>Eukaryota</taxon>
        <taxon>Fungi</taxon>
        <taxon>Dikarya</taxon>
        <taxon>Ascomycota</taxon>
        <taxon>Pezizomycotina</taxon>
        <taxon>Eurotiomycetes</taxon>
        <taxon>Eurotiomycetidae</taxon>
        <taxon>Eurotiales</taxon>
        <taxon>Aspergillaceae</taxon>
        <taxon>Aspergillus</taxon>
        <taxon>Aspergillus subgen. Circumdati</taxon>
    </lineage>
</organism>
<dbReference type="Proteomes" id="UP000249661">
    <property type="component" value="Unassembled WGS sequence"/>
</dbReference>
<protein>
    <submittedName>
        <fullName evidence="1">Uncharacterized protein</fullName>
    </submittedName>
</protein>
<gene>
    <name evidence="1" type="ORF">BO66DRAFT_401301</name>
</gene>
<proteinExistence type="predicted"/>
<sequence length="184" mass="19764">MLLPQKSHLLPILLLLTAPILALPSLEDARDLLFPNLQRKYDAVAHALAPRDTQDLSNPFNCTTVCEITNSNLRAGRNACINVSNGATGGGAILHMAGSTVTAGNNININLDDASANRLVVLWLENVTFAAGGTINVNFGENGCLLTDEDCEVVIYMSNVTWVAGNTTRTVDTFAYYSRLDKGK</sequence>
<reference evidence="1" key="1">
    <citation type="submission" date="2018-02" db="EMBL/GenBank/DDBJ databases">
        <title>The genomes of Aspergillus section Nigri reveals drivers in fungal speciation.</title>
        <authorList>
            <consortium name="DOE Joint Genome Institute"/>
            <person name="Vesth T.C."/>
            <person name="Nybo J."/>
            <person name="Theobald S."/>
            <person name="Brandl J."/>
            <person name="Frisvad J.C."/>
            <person name="Nielsen K.F."/>
            <person name="Lyhne E.K."/>
            <person name="Kogle M.E."/>
            <person name="Kuo A."/>
            <person name="Riley R."/>
            <person name="Clum A."/>
            <person name="Nolan M."/>
            <person name="Lipzen A."/>
            <person name="Salamov A."/>
            <person name="Henrissat B."/>
            <person name="Wiebenga A."/>
            <person name="De vries R.P."/>
            <person name="Grigoriev I.V."/>
            <person name="Mortensen U.H."/>
            <person name="Andersen M.R."/>
            <person name="Baker S.E."/>
        </authorList>
    </citation>
    <scope>NUCLEOTIDE SEQUENCE</scope>
    <source>
        <strain evidence="1">CBS 121060</strain>
    </source>
</reference>
<dbReference type="EMBL" id="KZ824955">
    <property type="protein sequence ID" value="RAH70243.1"/>
    <property type="molecule type" value="Genomic_DNA"/>
</dbReference>